<keyword evidence="3" id="KW-1185">Reference proteome</keyword>
<gene>
    <name evidence="2" type="ORF">MSYG_3295</name>
</gene>
<feature type="compositionally biased region" description="Low complexity" evidence="1">
    <location>
        <begin position="704"/>
        <end position="717"/>
    </location>
</feature>
<dbReference type="STRING" id="1230383.M5E8I5"/>
<dbReference type="HOGENOM" id="CLU_375100_0_0_1"/>
<proteinExistence type="predicted"/>
<dbReference type="PANTHER" id="PTHR13265:SF0">
    <property type="entry name" value="HPR1"/>
    <property type="match status" value="1"/>
</dbReference>
<feature type="compositionally biased region" description="Acidic residues" evidence="1">
    <location>
        <begin position="597"/>
        <end position="608"/>
    </location>
</feature>
<dbReference type="Proteomes" id="UP000186303">
    <property type="component" value="Chromosome 5"/>
</dbReference>
<organism evidence="2 3">
    <name type="scientific">Malassezia sympodialis (strain ATCC 42132)</name>
    <name type="common">Atopic eczema-associated yeast</name>
    <dbReference type="NCBI Taxonomy" id="1230383"/>
    <lineage>
        <taxon>Eukaryota</taxon>
        <taxon>Fungi</taxon>
        <taxon>Dikarya</taxon>
        <taxon>Basidiomycota</taxon>
        <taxon>Ustilaginomycotina</taxon>
        <taxon>Malasseziomycetes</taxon>
        <taxon>Malasseziales</taxon>
        <taxon>Malasseziaceae</taxon>
        <taxon>Malassezia</taxon>
    </lineage>
</organism>
<dbReference type="OMA" id="TTQGHIP"/>
<dbReference type="EMBL" id="LT671825">
    <property type="protein sequence ID" value="SHO78946.1"/>
    <property type="molecule type" value="Genomic_DNA"/>
</dbReference>
<dbReference type="InterPro" id="IPR021861">
    <property type="entry name" value="THO_THOC1"/>
</dbReference>
<accession>M5E8I5</accession>
<name>M5E8I5_MALS4</name>
<feature type="compositionally biased region" description="Basic and acidic residues" evidence="1">
    <location>
        <begin position="616"/>
        <end position="658"/>
    </location>
</feature>
<dbReference type="GO" id="GO:0006406">
    <property type="term" value="P:mRNA export from nucleus"/>
    <property type="evidence" value="ECO:0007669"/>
    <property type="project" value="TreeGrafter"/>
</dbReference>
<evidence type="ECO:0000313" key="2">
    <source>
        <dbReference type="EMBL" id="SHO78946.1"/>
    </source>
</evidence>
<reference evidence="3" key="1">
    <citation type="journal article" date="2017" name="Nucleic Acids Res.">
        <title>Proteogenomics produces comprehensive and highly accurate protein-coding gene annotation in a complete genome assembly of Malassezia sympodialis.</title>
        <authorList>
            <person name="Zhu Y."/>
            <person name="Engstroem P.G."/>
            <person name="Tellgren-Roth C."/>
            <person name="Baudo C.D."/>
            <person name="Kennell J.C."/>
            <person name="Sun S."/>
            <person name="Billmyre R.B."/>
            <person name="Schroeder M.S."/>
            <person name="Andersson A."/>
            <person name="Holm T."/>
            <person name="Sigurgeirsson B."/>
            <person name="Wu G."/>
            <person name="Sankaranarayanan S.R."/>
            <person name="Siddharthan R."/>
            <person name="Sanyal K."/>
            <person name="Lundeberg J."/>
            <person name="Nystedt B."/>
            <person name="Boekhout T."/>
            <person name="Dawson T.L. Jr."/>
            <person name="Heitman J."/>
            <person name="Scheynius A."/>
            <person name="Lehtioe J."/>
        </authorList>
    </citation>
    <scope>NUCLEOTIDE SEQUENCE [LARGE SCALE GENOMIC DNA]</scope>
    <source>
        <strain evidence="3">ATCC 42132</strain>
    </source>
</reference>
<dbReference type="AlphaFoldDB" id="M5E8I5"/>
<feature type="region of interest" description="Disordered" evidence="1">
    <location>
        <begin position="591"/>
        <end position="740"/>
    </location>
</feature>
<sequence length="740" mass="80183">MREQIARVSHALSESWARMQTALHEAKKEHGVGRLEADVANACVAPIAEHLRQLCAEVQQAWAGGEASAMWDEALSMVIWAHIHTSVLASAGLEEAVDRLDMAVAVSQQGLGDPTLPLSALADVLEQTPIQQCMDLFSYAESRAALLTEDLVPTTGKGLVFLRMCNELQRRLSVVHEEHATLAGRILLLLSTTLPLHERSGVNLKGESNTAHAAEMEALDDAAEPLAPGATPASLAEHPSLYELFWSLQYYMANPAVLLATDAAAPLPGAGPAQCLHRLPAPEEGAAPTAMQVFQAGVQCMLDVLHAVPAATAPGASRPAKKRMRTEACPTYMSARRLFPYELQDPSFRRQFLVQSLVVFQYLLGQSHASRERAKDWTNKLLLQTNELTESEEQWTRKTWRQVQNLLRDSGPDGRAILDIVLNVLRRESAWVQWKGAGAPSTQRAPLDAETCAAWQSRVAAALARPAPAPLVPMGSAELRRLWDEGLQVPAPSTVDVQTEEGEVKTLHTDGLEDLEAPGGTPSLVSMDRQMKRQAGDDDDAQAKREGLAWRALRCVDPAHLHLMACMRAPDDVEGLLQAMQAEAQGETYEPATMGMEPDEPASEEEVVPETSEPQALERESETKDAEIKPETRDAETEAEPETRDAETEAEPETRETEAEAEPVEAQATEPDAPNTSAHEAMQVDDDTPTSHAPAHLADDDARSSSLSSSSSSPLSTSEDDADPDSTFLTAPAADPRSPG</sequence>
<dbReference type="VEuPathDB" id="FungiDB:MSYG_3295"/>
<dbReference type="RefSeq" id="XP_018740228.1">
    <property type="nucleotide sequence ID" value="XM_018883472.1"/>
</dbReference>
<evidence type="ECO:0000313" key="3">
    <source>
        <dbReference type="Proteomes" id="UP000186303"/>
    </source>
</evidence>
<protein>
    <submittedName>
        <fullName evidence="2">Uncharacterized protein</fullName>
    </submittedName>
</protein>
<dbReference type="KEGG" id="msym:MSY001_1660"/>
<dbReference type="Pfam" id="PF11957">
    <property type="entry name" value="efThoc1"/>
    <property type="match status" value="2"/>
</dbReference>
<dbReference type="GO" id="GO:0000445">
    <property type="term" value="C:THO complex part of transcription export complex"/>
    <property type="evidence" value="ECO:0007669"/>
    <property type="project" value="TreeGrafter"/>
</dbReference>
<evidence type="ECO:0000256" key="1">
    <source>
        <dbReference type="SAM" id="MobiDB-lite"/>
    </source>
</evidence>
<dbReference type="OrthoDB" id="9402762at2759"/>
<dbReference type="PANTHER" id="PTHR13265">
    <property type="entry name" value="THO COMPLEX SUBUNIT 1"/>
    <property type="match status" value="1"/>
</dbReference>